<dbReference type="EMBL" id="PQIB02000001">
    <property type="protein sequence ID" value="RLN40451.1"/>
    <property type="molecule type" value="Genomic_DNA"/>
</dbReference>
<evidence type="ECO:0000313" key="3">
    <source>
        <dbReference type="EMBL" id="RLN40451.1"/>
    </source>
</evidence>
<dbReference type="AlphaFoldDB" id="A0A3L6TLP3"/>
<accession>A0A3L6TLP3</accession>
<dbReference type="Gene3D" id="2.60.40.2310">
    <property type="match status" value="1"/>
</dbReference>
<feature type="chain" id="PRO_5018033393" evidence="1">
    <location>
        <begin position="26"/>
        <end position="184"/>
    </location>
</feature>
<sequence length="184" mass="20442">MGSSELSVLSFVSFLLLAALAEVAGGELATFIVHVQPQEGQVLASADDRDAWYRSFLPEDGRRQRLRGPVDAGGARRAVRGARLRGRGPRRDHARNWSTPVTVERAVRNVGEVPSVYYAAVDMFDGDVTVEVVPRELEFSQENQEQRFEVVVWARRNGAKVVQGALRLVSDTYTVRSPISIFFP</sequence>
<dbReference type="GO" id="GO:0006508">
    <property type="term" value="P:proteolysis"/>
    <property type="evidence" value="ECO:0007669"/>
    <property type="project" value="UniProtKB-KW"/>
</dbReference>
<organism evidence="3 4">
    <name type="scientific">Panicum miliaceum</name>
    <name type="common">Proso millet</name>
    <name type="synonym">Broomcorn millet</name>
    <dbReference type="NCBI Taxonomy" id="4540"/>
    <lineage>
        <taxon>Eukaryota</taxon>
        <taxon>Viridiplantae</taxon>
        <taxon>Streptophyta</taxon>
        <taxon>Embryophyta</taxon>
        <taxon>Tracheophyta</taxon>
        <taxon>Spermatophyta</taxon>
        <taxon>Magnoliopsida</taxon>
        <taxon>Liliopsida</taxon>
        <taxon>Poales</taxon>
        <taxon>Poaceae</taxon>
        <taxon>PACMAD clade</taxon>
        <taxon>Panicoideae</taxon>
        <taxon>Panicodae</taxon>
        <taxon>Paniceae</taxon>
        <taxon>Panicinae</taxon>
        <taxon>Panicum</taxon>
        <taxon>Panicum sect. Panicum</taxon>
    </lineage>
</organism>
<keyword evidence="1" id="KW-0732">Signal</keyword>
<protein>
    <submittedName>
        <fullName evidence="3">Subtilisin-like protease</fullName>
    </submittedName>
</protein>
<dbReference type="Proteomes" id="UP000275267">
    <property type="component" value="Unassembled WGS sequence"/>
</dbReference>
<evidence type="ECO:0000259" key="2">
    <source>
        <dbReference type="Pfam" id="PF17766"/>
    </source>
</evidence>
<keyword evidence="4" id="KW-1185">Reference proteome</keyword>
<dbReference type="GO" id="GO:0008233">
    <property type="term" value="F:peptidase activity"/>
    <property type="evidence" value="ECO:0007669"/>
    <property type="project" value="UniProtKB-KW"/>
</dbReference>
<dbReference type="Pfam" id="PF17766">
    <property type="entry name" value="fn3_6"/>
    <property type="match status" value="1"/>
</dbReference>
<evidence type="ECO:0000256" key="1">
    <source>
        <dbReference type="SAM" id="SignalP"/>
    </source>
</evidence>
<gene>
    <name evidence="3" type="ORF">C2845_PM01G04030</name>
</gene>
<proteinExistence type="predicted"/>
<dbReference type="STRING" id="4540.A0A3L6TLP3"/>
<name>A0A3L6TLP3_PANMI</name>
<comment type="caution">
    <text evidence="3">The sequence shown here is derived from an EMBL/GenBank/DDBJ whole genome shotgun (WGS) entry which is preliminary data.</text>
</comment>
<feature type="domain" description="Subtilisin-like protease fibronectin type-III" evidence="2">
    <location>
        <begin position="96"/>
        <end position="181"/>
    </location>
</feature>
<evidence type="ECO:0000313" key="4">
    <source>
        <dbReference type="Proteomes" id="UP000275267"/>
    </source>
</evidence>
<dbReference type="InterPro" id="IPR041469">
    <property type="entry name" value="Subtilisin-like_FN3"/>
</dbReference>
<reference evidence="4" key="1">
    <citation type="journal article" date="2019" name="Nat. Commun.">
        <title>The genome of broomcorn millet.</title>
        <authorList>
            <person name="Zou C."/>
            <person name="Miki D."/>
            <person name="Li D."/>
            <person name="Tang Q."/>
            <person name="Xiao L."/>
            <person name="Rajput S."/>
            <person name="Deng P."/>
            <person name="Jia W."/>
            <person name="Huang R."/>
            <person name="Zhang M."/>
            <person name="Sun Y."/>
            <person name="Hu J."/>
            <person name="Fu X."/>
            <person name="Schnable P.S."/>
            <person name="Li F."/>
            <person name="Zhang H."/>
            <person name="Feng B."/>
            <person name="Zhu X."/>
            <person name="Liu R."/>
            <person name="Schnable J.C."/>
            <person name="Zhu J.-K."/>
            <person name="Zhang H."/>
        </authorList>
    </citation>
    <scope>NUCLEOTIDE SEQUENCE [LARGE SCALE GENOMIC DNA]</scope>
</reference>
<feature type="signal peptide" evidence="1">
    <location>
        <begin position="1"/>
        <end position="25"/>
    </location>
</feature>